<keyword evidence="3" id="KW-1185">Reference proteome</keyword>
<protein>
    <recommendedName>
        <fullName evidence="4">ABC transporter permease</fullName>
    </recommendedName>
</protein>
<organism evidence="2 3">
    <name type="scientific">Fodinicola feengrottensis</name>
    <dbReference type="NCBI Taxonomy" id="435914"/>
    <lineage>
        <taxon>Bacteria</taxon>
        <taxon>Bacillati</taxon>
        <taxon>Actinomycetota</taxon>
        <taxon>Actinomycetes</taxon>
        <taxon>Mycobacteriales</taxon>
        <taxon>Fodinicola</taxon>
    </lineage>
</organism>
<dbReference type="EMBL" id="BAAANY010000042">
    <property type="protein sequence ID" value="GAA1718197.1"/>
    <property type="molecule type" value="Genomic_DNA"/>
</dbReference>
<name>A0ABN2J558_9ACTN</name>
<evidence type="ECO:0000313" key="2">
    <source>
        <dbReference type="EMBL" id="GAA1718197.1"/>
    </source>
</evidence>
<keyword evidence="1" id="KW-0812">Transmembrane</keyword>
<proteinExistence type="predicted"/>
<keyword evidence="1" id="KW-1133">Transmembrane helix</keyword>
<dbReference type="Proteomes" id="UP001500618">
    <property type="component" value="Unassembled WGS sequence"/>
</dbReference>
<evidence type="ECO:0008006" key="4">
    <source>
        <dbReference type="Google" id="ProtNLM"/>
    </source>
</evidence>
<feature type="transmembrane region" description="Helical" evidence="1">
    <location>
        <begin position="60"/>
        <end position="80"/>
    </location>
</feature>
<feature type="transmembrane region" description="Helical" evidence="1">
    <location>
        <begin position="141"/>
        <end position="164"/>
    </location>
</feature>
<sequence>MNDLVRAEFLKIRSVRSSWILAAGAVIFCVLWTILDVFVLKPSPGETAHDRIAGIYQMAQQSYLFLLIFGILGTTGEYRHQTVTWAFLASPVRERVLAAKAVAYALTGLLISAVAAAATAVTAAVSLASAGKQVFEADVPAILVGCVVGSTLYTLLGLAIGALVRQQIVAVSLAFGWFYYAEFLLVFFLPAVGKWLPSGAEKALLGWHLPGVDLLPIWAGAALFLAYVAALTLVATRTTLRRDIT</sequence>
<evidence type="ECO:0000313" key="3">
    <source>
        <dbReference type="Proteomes" id="UP001500618"/>
    </source>
</evidence>
<feature type="transmembrane region" description="Helical" evidence="1">
    <location>
        <begin position="20"/>
        <end position="40"/>
    </location>
</feature>
<dbReference type="RefSeq" id="WP_344315060.1">
    <property type="nucleotide sequence ID" value="NZ_BAAANY010000042.1"/>
</dbReference>
<keyword evidence="1" id="KW-0472">Membrane</keyword>
<feature type="transmembrane region" description="Helical" evidence="1">
    <location>
        <begin position="176"/>
        <end position="196"/>
    </location>
</feature>
<accession>A0ABN2J558</accession>
<reference evidence="2 3" key="1">
    <citation type="journal article" date="2019" name="Int. J. Syst. Evol. Microbiol.">
        <title>The Global Catalogue of Microorganisms (GCM) 10K type strain sequencing project: providing services to taxonomists for standard genome sequencing and annotation.</title>
        <authorList>
            <consortium name="The Broad Institute Genomics Platform"/>
            <consortium name="The Broad Institute Genome Sequencing Center for Infectious Disease"/>
            <person name="Wu L."/>
            <person name="Ma J."/>
        </authorList>
    </citation>
    <scope>NUCLEOTIDE SEQUENCE [LARGE SCALE GENOMIC DNA]</scope>
    <source>
        <strain evidence="2 3">JCM 14718</strain>
    </source>
</reference>
<evidence type="ECO:0000256" key="1">
    <source>
        <dbReference type="SAM" id="Phobius"/>
    </source>
</evidence>
<feature type="transmembrane region" description="Helical" evidence="1">
    <location>
        <begin position="216"/>
        <end position="235"/>
    </location>
</feature>
<comment type="caution">
    <text evidence="2">The sequence shown here is derived from an EMBL/GenBank/DDBJ whole genome shotgun (WGS) entry which is preliminary data.</text>
</comment>
<feature type="transmembrane region" description="Helical" evidence="1">
    <location>
        <begin position="101"/>
        <end position="129"/>
    </location>
</feature>
<gene>
    <name evidence="2" type="ORF">GCM10009765_78320</name>
</gene>